<dbReference type="HOGENOM" id="CLU_194414_0_0_9"/>
<organism evidence="1 2">
    <name type="scientific">Enterococcus dispar ATCC 51266</name>
    <dbReference type="NCBI Taxonomy" id="1139219"/>
    <lineage>
        <taxon>Bacteria</taxon>
        <taxon>Bacillati</taxon>
        <taxon>Bacillota</taxon>
        <taxon>Bacilli</taxon>
        <taxon>Lactobacillales</taxon>
        <taxon>Enterococcaceae</taxon>
        <taxon>Enterococcus</taxon>
    </lineage>
</organism>
<evidence type="ECO:0008006" key="3">
    <source>
        <dbReference type="Google" id="ProtNLM"/>
    </source>
</evidence>
<accession>S0KG15</accession>
<keyword evidence="2" id="KW-1185">Reference proteome</keyword>
<reference evidence="1 2" key="1">
    <citation type="submission" date="2013-03" db="EMBL/GenBank/DDBJ databases">
        <title>The Genome Sequence of Enterococcus dispar ATCC_51266 (Illumina only assembly).</title>
        <authorList>
            <consortium name="The Broad Institute Genomics Platform"/>
            <consortium name="The Broad Institute Genome Sequencing Center for Infectious Disease"/>
            <person name="Earl A."/>
            <person name="Russ C."/>
            <person name="Gilmore M."/>
            <person name="Surin D."/>
            <person name="Walker B."/>
            <person name="Young S."/>
            <person name="Zeng Q."/>
            <person name="Gargeya S."/>
            <person name="Fitzgerald M."/>
            <person name="Haas B."/>
            <person name="Abouelleil A."/>
            <person name="Allen A.W."/>
            <person name="Alvarado L."/>
            <person name="Arachchi H.M."/>
            <person name="Berlin A.M."/>
            <person name="Chapman S.B."/>
            <person name="Gainer-Dewar J."/>
            <person name="Goldberg J."/>
            <person name="Griggs A."/>
            <person name="Gujja S."/>
            <person name="Hansen M."/>
            <person name="Howarth C."/>
            <person name="Imamovic A."/>
            <person name="Ireland A."/>
            <person name="Larimer J."/>
            <person name="McCowan C."/>
            <person name="Murphy C."/>
            <person name="Pearson M."/>
            <person name="Poon T.W."/>
            <person name="Priest M."/>
            <person name="Roberts A."/>
            <person name="Saif S."/>
            <person name="Shea T."/>
            <person name="Sisk P."/>
            <person name="Sykes S."/>
            <person name="Wortman J."/>
            <person name="Nusbaum C."/>
            <person name="Birren B."/>
        </authorList>
    </citation>
    <scope>NUCLEOTIDE SEQUENCE [LARGE SCALE GENOMIC DNA]</scope>
    <source>
        <strain evidence="1 2">ATCC 51266</strain>
    </source>
</reference>
<dbReference type="OrthoDB" id="2191547at2"/>
<dbReference type="Proteomes" id="UP000014127">
    <property type="component" value="Unassembled WGS sequence"/>
</dbReference>
<protein>
    <recommendedName>
        <fullName evidence="3">Excisionase</fullName>
    </recommendedName>
</protein>
<dbReference type="PATRIC" id="fig|1139219.3.peg.324"/>
<sequence>MDNLLTKAEFLEKMGYSESTYQRRMKKFKVPKYRNGYLAVTSNEVYIDEKIYEQFMRDESAKKFHYERFEVKT</sequence>
<evidence type="ECO:0000313" key="2">
    <source>
        <dbReference type="Proteomes" id="UP000014127"/>
    </source>
</evidence>
<proteinExistence type="predicted"/>
<evidence type="ECO:0000313" key="1">
    <source>
        <dbReference type="EMBL" id="EOT43774.1"/>
    </source>
</evidence>
<dbReference type="AlphaFoldDB" id="S0KG15"/>
<dbReference type="eggNOG" id="ENOG50308CM">
    <property type="taxonomic scope" value="Bacteria"/>
</dbReference>
<comment type="caution">
    <text evidence="1">The sequence shown here is derived from an EMBL/GenBank/DDBJ whole genome shotgun (WGS) entry which is preliminary data.</text>
</comment>
<dbReference type="RefSeq" id="WP_016171556.1">
    <property type="nucleotide sequence ID" value="NZ_ASWK01000001.1"/>
</dbReference>
<gene>
    <name evidence="1" type="ORF">OMK_00332</name>
</gene>
<name>S0KG15_9ENTE</name>
<dbReference type="EMBL" id="AHYR01000002">
    <property type="protein sequence ID" value="EOT43774.1"/>
    <property type="molecule type" value="Genomic_DNA"/>
</dbReference>